<dbReference type="GO" id="GO:0004803">
    <property type="term" value="F:transposase activity"/>
    <property type="evidence" value="ECO:0007669"/>
    <property type="project" value="InterPro"/>
</dbReference>
<dbReference type="AlphaFoldDB" id="A0AAE5AXX4"/>
<evidence type="ECO:0000256" key="1">
    <source>
        <dbReference type="SAM" id="Phobius"/>
    </source>
</evidence>
<dbReference type="EMBL" id="WPHM01000012">
    <property type="protein sequence ID" value="MUZ59680.1"/>
    <property type="molecule type" value="Genomic_DNA"/>
</dbReference>
<protein>
    <submittedName>
        <fullName evidence="3">Transposase</fullName>
    </submittedName>
</protein>
<feature type="non-terminal residue" evidence="3">
    <location>
        <position position="1"/>
    </location>
</feature>
<dbReference type="Proteomes" id="UP000436692">
    <property type="component" value="Unassembled WGS sequence"/>
</dbReference>
<keyword evidence="1" id="KW-1133">Transmembrane helix</keyword>
<evidence type="ECO:0000259" key="2">
    <source>
        <dbReference type="Pfam" id="PF01609"/>
    </source>
</evidence>
<evidence type="ECO:0000313" key="4">
    <source>
        <dbReference type="Proteomes" id="UP000436692"/>
    </source>
</evidence>
<reference evidence="3 4" key="1">
    <citation type="submission" date="2019-12" db="EMBL/GenBank/DDBJ databases">
        <title>Whole-genome sequencing of Allorhizobium vitis.</title>
        <authorList>
            <person name="Gan H.M."/>
            <person name="Szegedi E."/>
            <person name="Burr T."/>
            <person name="Savka M.A."/>
        </authorList>
    </citation>
    <scope>NUCLEOTIDE SEQUENCE [LARGE SCALE GENOMIC DNA]</scope>
    <source>
        <strain evidence="3 4">CG989</strain>
    </source>
</reference>
<keyword evidence="1" id="KW-0472">Membrane</keyword>
<comment type="caution">
    <text evidence="3">The sequence shown here is derived from an EMBL/GenBank/DDBJ whole genome shotgun (WGS) entry which is preliminary data.</text>
</comment>
<feature type="domain" description="Transposase IS4-like" evidence="2">
    <location>
        <begin position="1"/>
        <end position="38"/>
    </location>
</feature>
<proteinExistence type="predicted"/>
<feature type="transmembrane region" description="Helical" evidence="1">
    <location>
        <begin position="21"/>
        <end position="41"/>
    </location>
</feature>
<keyword evidence="1" id="KW-0812">Transmembrane</keyword>
<dbReference type="InterPro" id="IPR002559">
    <property type="entry name" value="Transposase_11"/>
</dbReference>
<evidence type="ECO:0000313" key="3">
    <source>
        <dbReference type="EMBL" id="MUZ59680.1"/>
    </source>
</evidence>
<sequence>RWGIESFFAKLKQWRRIATRYDKLAANFLGFIKLASIMLWIN</sequence>
<dbReference type="RefSeq" id="WP_156550727.1">
    <property type="nucleotide sequence ID" value="NZ_JABAEJ010000010.1"/>
</dbReference>
<dbReference type="GO" id="GO:0006313">
    <property type="term" value="P:DNA transposition"/>
    <property type="evidence" value="ECO:0007669"/>
    <property type="project" value="InterPro"/>
</dbReference>
<name>A0AAE5AXX4_AGRVI</name>
<accession>A0AAE5AXX4</accession>
<gene>
    <name evidence="3" type="ORF">GOZ95_19750</name>
</gene>
<dbReference type="Pfam" id="PF01609">
    <property type="entry name" value="DDE_Tnp_1"/>
    <property type="match status" value="1"/>
</dbReference>
<organism evidence="3 4">
    <name type="scientific">Agrobacterium vitis</name>
    <name type="common">Rhizobium vitis</name>
    <dbReference type="NCBI Taxonomy" id="373"/>
    <lineage>
        <taxon>Bacteria</taxon>
        <taxon>Pseudomonadati</taxon>
        <taxon>Pseudomonadota</taxon>
        <taxon>Alphaproteobacteria</taxon>
        <taxon>Hyphomicrobiales</taxon>
        <taxon>Rhizobiaceae</taxon>
        <taxon>Rhizobium/Agrobacterium group</taxon>
        <taxon>Agrobacterium</taxon>
    </lineage>
</organism>
<dbReference type="GO" id="GO:0003677">
    <property type="term" value="F:DNA binding"/>
    <property type="evidence" value="ECO:0007669"/>
    <property type="project" value="InterPro"/>
</dbReference>